<feature type="transmembrane region" description="Helical" evidence="6">
    <location>
        <begin position="93"/>
        <end position="124"/>
    </location>
</feature>
<evidence type="ECO:0000256" key="3">
    <source>
        <dbReference type="ARBA" id="ARBA00022989"/>
    </source>
</evidence>
<name>A0ABN6XE04_9CELL</name>
<comment type="subcellular location">
    <subcellularLocation>
        <location evidence="1">Cell membrane</location>
        <topology evidence="1">Multi-pass membrane protein</topology>
    </subcellularLocation>
</comment>
<evidence type="ECO:0000256" key="5">
    <source>
        <dbReference type="SAM" id="MobiDB-lite"/>
    </source>
</evidence>
<keyword evidence="4 6" id="KW-0472">Membrane</keyword>
<feature type="transmembrane region" description="Helical" evidence="6">
    <location>
        <begin position="31"/>
        <end position="54"/>
    </location>
</feature>
<dbReference type="InterPro" id="IPR053160">
    <property type="entry name" value="MFS_DHA3_Transporter"/>
</dbReference>
<dbReference type="InterPro" id="IPR036259">
    <property type="entry name" value="MFS_trans_sf"/>
</dbReference>
<keyword evidence="2 6" id="KW-0812">Transmembrane</keyword>
<feature type="transmembrane region" description="Helical" evidence="6">
    <location>
        <begin position="391"/>
        <end position="424"/>
    </location>
</feature>
<dbReference type="Proteomes" id="UP001321475">
    <property type="component" value="Chromosome"/>
</dbReference>
<reference evidence="9" key="1">
    <citation type="journal article" date="2019" name="Int. J. Syst. Evol. Microbiol.">
        <title>The Global Catalogue of Microorganisms (GCM) 10K type strain sequencing project: providing services to taxonomists for standard genome sequencing and annotation.</title>
        <authorList>
            <consortium name="The Broad Institute Genomics Platform"/>
            <consortium name="The Broad Institute Genome Sequencing Center for Infectious Disease"/>
            <person name="Wu L."/>
            <person name="Ma J."/>
        </authorList>
    </citation>
    <scope>NUCLEOTIDE SEQUENCE [LARGE SCALE GENOMIC DNA]</scope>
    <source>
        <strain evidence="9">NBRC 108565</strain>
    </source>
</reference>
<evidence type="ECO:0000313" key="9">
    <source>
        <dbReference type="Proteomes" id="UP001321475"/>
    </source>
</evidence>
<evidence type="ECO:0000313" key="8">
    <source>
        <dbReference type="EMBL" id="BDZ41708.1"/>
    </source>
</evidence>
<feature type="transmembrane region" description="Helical" evidence="6">
    <location>
        <begin position="321"/>
        <end position="354"/>
    </location>
</feature>
<dbReference type="SUPFAM" id="SSF103473">
    <property type="entry name" value="MFS general substrate transporter"/>
    <property type="match status" value="1"/>
</dbReference>
<evidence type="ECO:0000259" key="7">
    <source>
        <dbReference type="PROSITE" id="PS50850"/>
    </source>
</evidence>
<dbReference type="Pfam" id="PF07690">
    <property type="entry name" value="MFS_1"/>
    <property type="match status" value="1"/>
</dbReference>
<evidence type="ECO:0000256" key="4">
    <source>
        <dbReference type="ARBA" id="ARBA00023136"/>
    </source>
</evidence>
<dbReference type="InterPro" id="IPR011701">
    <property type="entry name" value="MFS"/>
</dbReference>
<accession>A0ABN6XE04</accession>
<dbReference type="PANTHER" id="PTHR23530">
    <property type="entry name" value="TRANSPORT PROTEIN-RELATED"/>
    <property type="match status" value="1"/>
</dbReference>
<keyword evidence="3 6" id="KW-1133">Transmembrane helix</keyword>
<dbReference type="CDD" id="cd06174">
    <property type="entry name" value="MFS"/>
    <property type="match status" value="1"/>
</dbReference>
<feature type="compositionally biased region" description="Polar residues" evidence="5">
    <location>
        <begin position="438"/>
        <end position="452"/>
    </location>
</feature>
<keyword evidence="9" id="KW-1185">Reference proteome</keyword>
<protein>
    <recommendedName>
        <fullName evidence="7">Major facilitator superfamily (MFS) profile domain-containing protein</fullName>
    </recommendedName>
</protein>
<dbReference type="InterPro" id="IPR005829">
    <property type="entry name" value="Sugar_transporter_CS"/>
</dbReference>
<dbReference type="InterPro" id="IPR020846">
    <property type="entry name" value="MFS_dom"/>
</dbReference>
<feature type="transmembrane region" description="Helical" evidence="6">
    <location>
        <begin position="190"/>
        <end position="215"/>
    </location>
</feature>
<evidence type="ECO:0000256" key="6">
    <source>
        <dbReference type="SAM" id="Phobius"/>
    </source>
</evidence>
<feature type="transmembrane region" description="Helical" evidence="6">
    <location>
        <begin position="287"/>
        <end position="309"/>
    </location>
</feature>
<feature type="region of interest" description="Disordered" evidence="5">
    <location>
        <begin position="431"/>
        <end position="452"/>
    </location>
</feature>
<feature type="transmembrane region" description="Helical" evidence="6">
    <location>
        <begin position="253"/>
        <end position="275"/>
    </location>
</feature>
<organism evidence="8 9">
    <name type="scientific">Paraoerskovia sediminicola</name>
    <dbReference type="NCBI Taxonomy" id="1138587"/>
    <lineage>
        <taxon>Bacteria</taxon>
        <taxon>Bacillati</taxon>
        <taxon>Actinomycetota</taxon>
        <taxon>Actinomycetes</taxon>
        <taxon>Micrococcales</taxon>
        <taxon>Cellulomonadaceae</taxon>
        <taxon>Paraoerskovia</taxon>
    </lineage>
</organism>
<sequence length="452" mass="45115">MTGGTGGEGRSAGASVAGDALDELRRARRRFVVLTGLRWLPVGVAVPVMVLLMRERGLDLATVGLLGAVYSAVTVTLELPTGGLADVVGRRPVLVVSSVLSIVAVAGVALGTSALALGGAYALWGVSRALDSGPLQAWYVDQVHAVDLDADLKPGLARAGVAESSGLGIGALAGGALVAVSPLPTTGAPLIALSTPFLLAALLGVAHLVFLLAWVHDPPRARRATLRDVLRDVPATVAHGASLAVRHTVLRRIVGFMLAFGVALAAIELLAPNAFAQMLGGESRAAAPYAVLVTLGFFGSAAGSSLAPLVARLAGRSSRGVLITAVLSAGALAAIGVPVIGVAAAAFVLFYLFLGMGGPLLDELTHRSVGPRERATMLSVNSMALQVGGVVASLAIGALAGATSLAVGLVVAAAVLVVGAGAMIGLRAPAQRSAGDPASSSSRTSLGPETSR</sequence>
<feature type="transmembrane region" description="Helical" evidence="6">
    <location>
        <begin position="60"/>
        <end position="81"/>
    </location>
</feature>
<dbReference type="EMBL" id="AP027729">
    <property type="protein sequence ID" value="BDZ41708.1"/>
    <property type="molecule type" value="Genomic_DNA"/>
</dbReference>
<dbReference type="Gene3D" id="1.20.1250.20">
    <property type="entry name" value="MFS general substrate transporter like domains"/>
    <property type="match status" value="1"/>
</dbReference>
<dbReference type="PANTHER" id="PTHR23530:SF1">
    <property type="entry name" value="PERMEASE, MAJOR FACILITATOR SUPERFAMILY-RELATED"/>
    <property type="match status" value="1"/>
</dbReference>
<dbReference type="RefSeq" id="WP_286218809.1">
    <property type="nucleotide sequence ID" value="NZ_AP027729.1"/>
</dbReference>
<feature type="domain" description="Major facilitator superfamily (MFS) profile" evidence="7">
    <location>
        <begin position="27"/>
        <end position="431"/>
    </location>
</feature>
<evidence type="ECO:0000256" key="2">
    <source>
        <dbReference type="ARBA" id="ARBA00022692"/>
    </source>
</evidence>
<dbReference type="PROSITE" id="PS00216">
    <property type="entry name" value="SUGAR_TRANSPORT_1"/>
    <property type="match status" value="1"/>
</dbReference>
<gene>
    <name evidence="8" type="ORF">GCM10025865_10070</name>
</gene>
<evidence type="ECO:0000256" key="1">
    <source>
        <dbReference type="ARBA" id="ARBA00004651"/>
    </source>
</evidence>
<proteinExistence type="predicted"/>
<dbReference type="PROSITE" id="PS50850">
    <property type="entry name" value="MFS"/>
    <property type="match status" value="1"/>
</dbReference>